<evidence type="ECO:0000313" key="2">
    <source>
        <dbReference type="EMBL" id="APL94008.1"/>
    </source>
</evidence>
<dbReference type="Pfam" id="PF11997">
    <property type="entry name" value="DUF3492"/>
    <property type="match status" value="1"/>
</dbReference>
<dbReference type="KEGG" id="sinb:SIDU_05520"/>
<dbReference type="AlphaFoldDB" id="A0A1L5BMD9"/>
<dbReference type="EMBL" id="CP013070">
    <property type="protein sequence ID" value="APL94008.1"/>
    <property type="molecule type" value="Genomic_DNA"/>
</dbReference>
<reference evidence="2 3" key="1">
    <citation type="journal article" date="2012" name="J. Bacteriol.">
        <title>Genome sequence of Sphingobium indicum B90A, a hexachlorocyclohexane-degrading bacterium.</title>
        <authorList>
            <person name="Anand S."/>
            <person name="Sangwan N."/>
            <person name="Lata P."/>
            <person name="Kaur J."/>
            <person name="Dua A."/>
            <person name="Singh A.K."/>
            <person name="Verma M."/>
            <person name="Kaur J."/>
            <person name="Khurana J.P."/>
            <person name="Khurana P."/>
            <person name="Mathur S."/>
            <person name="Lal R."/>
        </authorList>
    </citation>
    <scope>NUCLEOTIDE SEQUENCE [LARGE SCALE GENOMIC DNA]</scope>
    <source>
        <strain evidence="3">DSM 16412 / CCM 7286 / MTCC 6364 / B90A</strain>
    </source>
</reference>
<evidence type="ECO:0000313" key="3">
    <source>
        <dbReference type="Proteomes" id="UP000004550"/>
    </source>
</evidence>
<name>A0A1L5BMD9_SPHIB</name>
<dbReference type="InterPro" id="IPR047691">
    <property type="entry name" value="PelF-like"/>
</dbReference>
<dbReference type="RefSeq" id="WP_007685738.1">
    <property type="nucleotide sequence ID" value="NZ_CP013070.1"/>
</dbReference>
<dbReference type="PANTHER" id="PTHR12526:SF608">
    <property type="entry name" value="PELF"/>
    <property type="match status" value="1"/>
</dbReference>
<dbReference type="PANTHER" id="PTHR12526">
    <property type="entry name" value="GLYCOSYLTRANSFERASE"/>
    <property type="match status" value="1"/>
</dbReference>
<feature type="domain" description="DUF3492" evidence="1">
    <location>
        <begin position="9"/>
        <end position="277"/>
    </location>
</feature>
<dbReference type="Gene3D" id="3.40.50.2000">
    <property type="entry name" value="Glycogen Phosphorylase B"/>
    <property type="match status" value="2"/>
</dbReference>
<dbReference type="InterPro" id="IPR022622">
    <property type="entry name" value="DUF3492"/>
</dbReference>
<dbReference type="NCBIfam" id="NF038011">
    <property type="entry name" value="PelF"/>
    <property type="match status" value="1"/>
</dbReference>
<protein>
    <submittedName>
        <fullName evidence="2">Glycosyl transferase family 1</fullName>
    </submittedName>
</protein>
<organism evidence="2 3">
    <name type="scientific">Sphingobium indicum (strain DSM 16412 / CCM 7286 / MTCC 6364 / B90A)</name>
    <dbReference type="NCBI Taxonomy" id="861109"/>
    <lineage>
        <taxon>Bacteria</taxon>
        <taxon>Pseudomonadati</taxon>
        <taxon>Pseudomonadota</taxon>
        <taxon>Alphaproteobacteria</taxon>
        <taxon>Sphingomonadales</taxon>
        <taxon>Sphingomonadaceae</taxon>
        <taxon>Sphingobium</taxon>
    </lineage>
</organism>
<keyword evidence="2" id="KW-0808">Transferase</keyword>
<dbReference type="GO" id="GO:0016740">
    <property type="term" value="F:transferase activity"/>
    <property type="evidence" value="ECO:0007669"/>
    <property type="project" value="UniProtKB-KW"/>
</dbReference>
<proteinExistence type="predicted"/>
<evidence type="ECO:0000259" key="1">
    <source>
        <dbReference type="Pfam" id="PF11997"/>
    </source>
</evidence>
<dbReference type="Pfam" id="PF13692">
    <property type="entry name" value="Glyco_trans_1_4"/>
    <property type="match status" value="1"/>
</dbReference>
<sequence length="497" mass="54767">MMSDGQESDICLIVEGAYPFVVGGVSSWLQDLILAMPDLRFSLVAIKAGNGAQPWRMAPPSNVVEVVEIPLLIEPCLPRRYPASQMKRIGRLLLAFLSTGGRDDLIRLRKALEGLRPAPGAGDLLSNPEIFDLFTHYYDTAFRSASFHHFFWAMRVLLGGLLKMLLAPLPKARVYHTISTGFAGLLAARAAHETGHPAFITEHGIYMLERQIEIMMADWIGDQIETGLTLDREGHDLRDLWLAVFQTYTRACYDACDPIIALYGANNQTQRRLGARQERLRVIPNGIDAERFASMERACDPARPLVALIGRVVPIKDIKTFIRAAALVLADMPEVRFAILGPLDEDPDYAADCEALVAELGIGNAVQFAGRVDVAQWLPRIDLIVLTSLSEAQPLVILEGGACGVPVVAPDVGSCREMIEGRTPTVDRPGGIVTELVNPEGTAAAIQHLLRSPSLRRAMGEALRERVVRDYDRGAIIAEYRRIYEALGARVRFSELQ</sequence>
<dbReference type="Proteomes" id="UP000004550">
    <property type="component" value="Chromosome"/>
</dbReference>
<accession>A0A1L5BMD9</accession>
<dbReference type="SUPFAM" id="SSF53756">
    <property type="entry name" value="UDP-Glycosyltransferase/glycogen phosphorylase"/>
    <property type="match status" value="1"/>
</dbReference>
<gene>
    <name evidence="2" type="ORF">SIDU_05520</name>
</gene>